<dbReference type="GO" id="GO:0016779">
    <property type="term" value="F:nucleotidyltransferase activity"/>
    <property type="evidence" value="ECO:0007669"/>
    <property type="project" value="InterPro"/>
</dbReference>
<evidence type="ECO:0000313" key="3">
    <source>
        <dbReference type="Proteomes" id="UP000094056"/>
    </source>
</evidence>
<gene>
    <name evidence="2" type="ORF">SCARUB_00859</name>
</gene>
<name>A0A1E3XEF9_9BACT</name>
<dbReference type="InterPro" id="IPR002934">
    <property type="entry name" value="Polymerase_NTP_transf_dom"/>
</dbReference>
<dbReference type="Gene3D" id="3.30.460.10">
    <property type="entry name" value="Beta Polymerase, domain 2"/>
    <property type="match status" value="1"/>
</dbReference>
<accession>A0A1E3XEF9</accession>
<reference evidence="2 3" key="1">
    <citation type="submission" date="2016-07" db="EMBL/GenBank/DDBJ databases">
        <title>Draft genome of Scalindua rubra, obtained from a brine-seawater interface in the Red Sea, sheds light on salt adaptation in anammox bacteria.</title>
        <authorList>
            <person name="Speth D.R."/>
            <person name="Lagkouvardos I."/>
            <person name="Wang Y."/>
            <person name="Qian P.-Y."/>
            <person name="Dutilh B.E."/>
            <person name="Jetten M.S."/>
        </authorList>
    </citation>
    <scope>NUCLEOTIDE SEQUENCE [LARGE SCALE GENOMIC DNA]</scope>
    <source>
        <strain evidence="2">BSI-1</strain>
    </source>
</reference>
<sequence length="110" mass="12328">MVKKTIKRAVAFLGKCLEQKDLHIEKIILFGSQVTGATTEESDIDIVIVSNDFKNKNIFDRANLTMEAEVKTIKKFMIPFDIITLTPEELESETSLIADYAKSGEVLYAA</sequence>
<protein>
    <submittedName>
        <fullName evidence="2">Nucleotidyltransferase</fullName>
    </submittedName>
</protein>
<comment type="caution">
    <text evidence="2">The sequence shown here is derived from an EMBL/GenBank/DDBJ whole genome shotgun (WGS) entry which is preliminary data.</text>
</comment>
<dbReference type="CDD" id="cd05403">
    <property type="entry name" value="NT_KNTase_like"/>
    <property type="match status" value="1"/>
</dbReference>
<dbReference type="Proteomes" id="UP000094056">
    <property type="component" value="Unassembled WGS sequence"/>
</dbReference>
<organism evidence="2 3">
    <name type="scientific">Candidatus Scalindua rubra</name>
    <dbReference type="NCBI Taxonomy" id="1872076"/>
    <lineage>
        <taxon>Bacteria</taxon>
        <taxon>Pseudomonadati</taxon>
        <taxon>Planctomycetota</taxon>
        <taxon>Candidatus Brocadiia</taxon>
        <taxon>Candidatus Brocadiales</taxon>
        <taxon>Candidatus Scalinduaceae</taxon>
        <taxon>Candidatus Scalindua</taxon>
    </lineage>
</organism>
<proteinExistence type="predicted"/>
<dbReference type="AlphaFoldDB" id="A0A1E3XEF9"/>
<dbReference type="EMBL" id="MAYW01000015">
    <property type="protein sequence ID" value="ODS33988.1"/>
    <property type="molecule type" value="Genomic_DNA"/>
</dbReference>
<evidence type="ECO:0000259" key="1">
    <source>
        <dbReference type="Pfam" id="PF01909"/>
    </source>
</evidence>
<dbReference type="SUPFAM" id="SSF81301">
    <property type="entry name" value="Nucleotidyltransferase"/>
    <property type="match status" value="1"/>
</dbReference>
<feature type="domain" description="Polymerase nucleotidyl transferase" evidence="1">
    <location>
        <begin position="15"/>
        <end position="90"/>
    </location>
</feature>
<dbReference type="PANTHER" id="PTHR43449:SF1">
    <property type="entry name" value="POLYMERASE BETA NUCLEOTIDYLTRANSFERASE DOMAIN-CONTAINING PROTEIN"/>
    <property type="match status" value="1"/>
</dbReference>
<evidence type="ECO:0000313" key="2">
    <source>
        <dbReference type="EMBL" id="ODS33988.1"/>
    </source>
</evidence>
<dbReference type="InterPro" id="IPR043519">
    <property type="entry name" value="NT_sf"/>
</dbReference>
<dbReference type="Pfam" id="PF01909">
    <property type="entry name" value="NTP_transf_2"/>
    <property type="match status" value="1"/>
</dbReference>
<keyword evidence="2" id="KW-0808">Transferase</keyword>
<dbReference type="PANTHER" id="PTHR43449">
    <property type="entry name" value="NUCLEOTIDYLTRANSFERASE"/>
    <property type="match status" value="1"/>
</dbReference>